<dbReference type="InterPro" id="IPR047199">
    <property type="entry name" value="CorA-like"/>
</dbReference>
<keyword evidence="3 6" id="KW-0812">Transmembrane</keyword>
<comment type="caution">
    <text evidence="7">The sequence shown here is derived from an EMBL/GenBank/DDBJ whole genome shotgun (WGS) entry which is preliminary data.</text>
</comment>
<dbReference type="GO" id="GO:0046873">
    <property type="term" value="F:metal ion transmembrane transporter activity"/>
    <property type="evidence" value="ECO:0007669"/>
    <property type="project" value="InterPro"/>
</dbReference>
<dbReference type="InterPro" id="IPR002523">
    <property type="entry name" value="MgTranspt_CorA/ZnTranspt_ZntB"/>
</dbReference>
<organism evidence="7 8">
    <name type="scientific">Candidatus Anaerostipes excrementavium</name>
    <dbReference type="NCBI Taxonomy" id="2838463"/>
    <lineage>
        <taxon>Bacteria</taxon>
        <taxon>Bacillati</taxon>
        <taxon>Bacillota</taxon>
        <taxon>Clostridia</taxon>
        <taxon>Lachnospirales</taxon>
        <taxon>Lachnospiraceae</taxon>
        <taxon>Anaerostipes</taxon>
    </lineage>
</organism>
<dbReference type="PANTHER" id="PTHR47891:SF2">
    <property type="entry name" value="MAGNESIUM AND COBALT TRANSPORTER"/>
    <property type="match status" value="1"/>
</dbReference>
<evidence type="ECO:0000256" key="2">
    <source>
        <dbReference type="ARBA" id="ARBA00009765"/>
    </source>
</evidence>
<feature type="transmembrane region" description="Helical" evidence="6">
    <location>
        <begin position="285"/>
        <end position="305"/>
    </location>
</feature>
<dbReference type="GO" id="GO:0016020">
    <property type="term" value="C:membrane"/>
    <property type="evidence" value="ECO:0007669"/>
    <property type="project" value="UniProtKB-SubCell"/>
</dbReference>
<evidence type="ECO:0000313" key="8">
    <source>
        <dbReference type="Proteomes" id="UP000886721"/>
    </source>
</evidence>
<evidence type="ECO:0000256" key="3">
    <source>
        <dbReference type="ARBA" id="ARBA00022692"/>
    </source>
</evidence>
<dbReference type="Gene3D" id="1.20.58.340">
    <property type="entry name" value="Magnesium transport protein CorA, transmembrane region"/>
    <property type="match status" value="2"/>
</dbReference>
<keyword evidence="4 6" id="KW-1133">Transmembrane helix</keyword>
<sequence length="310" mass="35615">MINYYRTMDHQLNEISEVIEGSWISLIHPTAAELVQVSREYKIDLDHLKAPLDEEERSRIEVEDDYTLIIVDIPVTEERKEKEYFLTIPCGIILTNEVIITVCLMETPVLMDFRDGRVRNFWTFKRTRFILQILYRNASLYLQYLRSIDKKSDEVEKQLHISTKNQELIELLELEKSLVYFSTSLRGNELVLEKLLKIEKIKQYPEDEELLDDVIIENKQAIEMSDIYSNILSGTMDAYASVISNNLNIVMKVLAVITIVMSIPTMIASFWGMNVPVPLSGSANGFAVLVIASLILTVIGGIILGKKKMF</sequence>
<comment type="similarity">
    <text evidence="2">Belongs to the CorA metal ion transporter (MIT) (TC 1.A.35) family.</text>
</comment>
<evidence type="ECO:0000256" key="6">
    <source>
        <dbReference type="SAM" id="Phobius"/>
    </source>
</evidence>
<reference evidence="7" key="2">
    <citation type="submission" date="2021-04" db="EMBL/GenBank/DDBJ databases">
        <authorList>
            <person name="Gilroy R."/>
        </authorList>
    </citation>
    <scope>NUCLEOTIDE SEQUENCE</scope>
    <source>
        <strain evidence="7">CHK191-13928</strain>
    </source>
</reference>
<dbReference type="InterPro" id="IPR045863">
    <property type="entry name" value="CorA_TM1_TM2"/>
</dbReference>
<dbReference type="Pfam" id="PF01544">
    <property type="entry name" value="CorA"/>
    <property type="match status" value="1"/>
</dbReference>
<proteinExistence type="inferred from homology"/>
<protein>
    <submittedName>
        <fullName evidence="7">Magnesium transporter CorA family protein</fullName>
    </submittedName>
</protein>
<dbReference type="CDD" id="cd12827">
    <property type="entry name" value="EcCorA_ZntB-like_u2"/>
    <property type="match status" value="1"/>
</dbReference>
<dbReference type="SUPFAM" id="SSF144083">
    <property type="entry name" value="Magnesium transport protein CorA, transmembrane region"/>
    <property type="match status" value="1"/>
</dbReference>
<name>A0A9D2BAK5_9FIRM</name>
<evidence type="ECO:0000256" key="5">
    <source>
        <dbReference type="ARBA" id="ARBA00023136"/>
    </source>
</evidence>
<gene>
    <name evidence="7" type="ORF">H9735_09675</name>
</gene>
<evidence type="ECO:0000256" key="4">
    <source>
        <dbReference type="ARBA" id="ARBA00022989"/>
    </source>
</evidence>
<accession>A0A9D2BAK5</accession>
<dbReference type="SUPFAM" id="SSF143865">
    <property type="entry name" value="CorA soluble domain-like"/>
    <property type="match status" value="1"/>
</dbReference>
<evidence type="ECO:0000313" key="7">
    <source>
        <dbReference type="EMBL" id="HIX68367.1"/>
    </source>
</evidence>
<evidence type="ECO:0000256" key="1">
    <source>
        <dbReference type="ARBA" id="ARBA00004141"/>
    </source>
</evidence>
<dbReference type="AlphaFoldDB" id="A0A9D2BAK5"/>
<dbReference type="InterPro" id="IPR045861">
    <property type="entry name" value="CorA_cytoplasmic_dom"/>
</dbReference>
<dbReference type="Proteomes" id="UP000886721">
    <property type="component" value="Unassembled WGS sequence"/>
</dbReference>
<dbReference type="PANTHER" id="PTHR47891">
    <property type="entry name" value="TRANSPORTER-RELATED"/>
    <property type="match status" value="1"/>
</dbReference>
<reference evidence="7" key="1">
    <citation type="journal article" date="2021" name="PeerJ">
        <title>Extensive microbial diversity within the chicken gut microbiome revealed by metagenomics and culture.</title>
        <authorList>
            <person name="Gilroy R."/>
            <person name="Ravi A."/>
            <person name="Getino M."/>
            <person name="Pursley I."/>
            <person name="Horton D.L."/>
            <person name="Alikhan N.F."/>
            <person name="Baker D."/>
            <person name="Gharbi K."/>
            <person name="Hall N."/>
            <person name="Watson M."/>
            <person name="Adriaenssens E.M."/>
            <person name="Foster-Nyarko E."/>
            <person name="Jarju S."/>
            <person name="Secka A."/>
            <person name="Antonio M."/>
            <person name="Oren A."/>
            <person name="Chaudhuri R.R."/>
            <person name="La Ragione R."/>
            <person name="Hildebrand F."/>
            <person name="Pallen M.J."/>
        </authorList>
    </citation>
    <scope>NUCLEOTIDE SEQUENCE</scope>
    <source>
        <strain evidence="7">CHK191-13928</strain>
    </source>
</reference>
<comment type="subcellular location">
    <subcellularLocation>
        <location evidence="1">Membrane</location>
        <topology evidence="1">Multi-pass membrane protein</topology>
    </subcellularLocation>
</comment>
<keyword evidence="5 6" id="KW-0472">Membrane</keyword>
<feature type="transmembrane region" description="Helical" evidence="6">
    <location>
        <begin position="253"/>
        <end position="273"/>
    </location>
</feature>
<dbReference type="Gene3D" id="3.30.460.20">
    <property type="entry name" value="CorA soluble domain-like"/>
    <property type="match status" value="1"/>
</dbReference>
<dbReference type="EMBL" id="DXEM01000031">
    <property type="protein sequence ID" value="HIX68367.1"/>
    <property type="molecule type" value="Genomic_DNA"/>
</dbReference>